<organism evidence="1 2">
    <name type="scientific">Miniphocaeibacter halophilus</name>
    <dbReference type="NCBI Taxonomy" id="2931922"/>
    <lineage>
        <taxon>Bacteria</taxon>
        <taxon>Bacillati</taxon>
        <taxon>Bacillota</taxon>
        <taxon>Tissierellia</taxon>
        <taxon>Tissierellales</taxon>
        <taxon>Peptoniphilaceae</taxon>
        <taxon>Miniphocaeibacter</taxon>
    </lineage>
</organism>
<keyword evidence="2" id="KW-1185">Reference proteome</keyword>
<dbReference type="EMBL" id="CP066744">
    <property type="protein sequence ID" value="QQK08895.1"/>
    <property type="molecule type" value="Genomic_DNA"/>
</dbReference>
<accession>A0AC61MZL4</accession>
<evidence type="ECO:0000313" key="1">
    <source>
        <dbReference type="EMBL" id="QQK08895.1"/>
    </source>
</evidence>
<gene>
    <name evidence="1" type="ORF">JFY71_04995</name>
</gene>
<sequence length="77" mass="8992">MKEKSIFTFHTISQVLKFEKLLKKNKIDVQLRPVPRKISSSCGNCAYVNTEDVEIIKDLSGENKIEFENIYKEEDIK</sequence>
<proteinExistence type="predicted"/>
<reference evidence="1 2" key="1">
    <citation type="journal article" date="2022" name="Int. J. Syst. Evol. Microbiol.">
        <title>Miniphocaeibacter halophilus sp. nov., an ammonium-tolerant acetate-producing bacterium isolated from a biogas system.</title>
        <authorList>
            <person name="Schnurer A."/>
            <person name="Singh A."/>
            <person name="Bi S."/>
            <person name="Qiao W."/>
            <person name="Westerholm M."/>
        </authorList>
    </citation>
    <scope>NUCLEOTIDE SEQUENCE [LARGE SCALE GENOMIC DNA]</scope>
    <source>
        <strain evidence="1 2">AMB_01</strain>
    </source>
</reference>
<protein>
    <submittedName>
        <fullName evidence="1">DUF3343 domain-containing protein</fullName>
    </submittedName>
</protein>
<name>A0AC61MZL4_9FIRM</name>
<dbReference type="Proteomes" id="UP000595814">
    <property type="component" value="Chromosome"/>
</dbReference>
<evidence type="ECO:0000313" key="2">
    <source>
        <dbReference type="Proteomes" id="UP000595814"/>
    </source>
</evidence>